<feature type="domain" description="HPr" evidence="5">
    <location>
        <begin position="1"/>
        <end position="88"/>
    </location>
</feature>
<dbReference type="InterPro" id="IPR002114">
    <property type="entry name" value="PTS_HPr_Ser_P_site"/>
</dbReference>
<evidence type="ECO:0000256" key="4">
    <source>
        <dbReference type="ARBA" id="ARBA00022683"/>
    </source>
</evidence>
<keyword evidence="4" id="KW-0598">Phosphotransferase system</keyword>
<dbReference type="Proteomes" id="UP001595636">
    <property type="component" value="Unassembled WGS sequence"/>
</dbReference>
<dbReference type="InterPro" id="IPR050399">
    <property type="entry name" value="HPr"/>
</dbReference>
<dbReference type="PROSITE" id="PS00589">
    <property type="entry name" value="PTS_HPR_SER"/>
    <property type="match status" value="1"/>
</dbReference>
<evidence type="ECO:0000256" key="3">
    <source>
        <dbReference type="ARBA" id="ARBA00022490"/>
    </source>
</evidence>
<evidence type="ECO:0000313" key="6">
    <source>
        <dbReference type="EMBL" id="MFC3624717.1"/>
    </source>
</evidence>
<gene>
    <name evidence="6" type="ORF">ACFOKJ_00965</name>
</gene>
<comment type="subcellular location">
    <subcellularLocation>
        <location evidence="1">Cytoplasm</location>
    </subcellularLocation>
</comment>
<dbReference type="EMBL" id="JBHRYH010000002">
    <property type="protein sequence ID" value="MFC3624717.1"/>
    <property type="molecule type" value="Genomic_DNA"/>
</dbReference>
<dbReference type="Gene3D" id="3.30.1340.10">
    <property type="entry name" value="HPr-like"/>
    <property type="match status" value="1"/>
</dbReference>
<dbReference type="PANTHER" id="PTHR33705">
    <property type="entry name" value="PHOSPHOCARRIER PROTEIN HPR"/>
    <property type="match status" value="1"/>
</dbReference>
<dbReference type="NCBIfam" id="TIGR01003">
    <property type="entry name" value="PTS_HPr_family"/>
    <property type="match status" value="1"/>
</dbReference>
<protein>
    <submittedName>
        <fullName evidence="6">HPr family phosphocarrier protein</fullName>
    </submittedName>
</protein>
<dbReference type="RefSeq" id="WP_390276110.1">
    <property type="nucleotide sequence ID" value="NZ_JBHRYH010000002.1"/>
</dbReference>
<dbReference type="PRINTS" id="PR00107">
    <property type="entry name" value="PHOSPHOCPHPR"/>
</dbReference>
<comment type="similarity">
    <text evidence="2">Belongs to the HPr family.</text>
</comment>
<evidence type="ECO:0000256" key="2">
    <source>
        <dbReference type="ARBA" id="ARBA00010736"/>
    </source>
</evidence>
<dbReference type="InterPro" id="IPR000032">
    <property type="entry name" value="HPr-like"/>
</dbReference>
<keyword evidence="3" id="KW-0963">Cytoplasm</keyword>
<dbReference type="PROSITE" id="PS00369">
    <property type="entry name" value="PTS_HPR_HIS"/>
    <property type="match status" value="1"/>
</dbReference>
<evidence type="ECO:0000256" key="1">
    <source>
        <dbReference type="ARBA" id="ARBA00004496"/>
    </source>
</evidence>
<dbReference type="SUPFAM" id="SSF55594">
    <property type="entry name" value="HPr-like"/>
    <property type="match status" value="1"/>
</dbReference>
<sequence length="89" mass="9833">MQKLEIEIINKLGLHARASSKFTQTASRFRAEVWIARNGRRVNGKSIMGVMMLAAAKGALVELETNGEDEEAAMAALVELINNRFDEAE</sequence>
<evidence type="ECO:0000313" key="7">
    <source>
        <dbReference type="Proteomes" id="UP001595636"/>
    </source>
</evidence>
<keyword evidence="7" id="KW-1185">Reference proteome</keyword>
<organism evidence="6 7">
    <name type="scientific">Vogesella amnigena</name>
    <dbReference type="NCBI Taxonomy" id="1507449"/>
    <lineage>
        <taxon>Bacteria</taxon>
        <taxon>Pseudomonadati</taxon>
        <taxon>Pseudomonadota</taxon>
        <taxon>Betaproteobacteria</taxon>
        <taxon>Neisseriales</taxon>
        <taxon>Chromobacteriaceae</taxon>
        <taxon>Vogesella</taxon>
    </lineage>
</organism>
<proteinExistence type="inferred from homology"/>
<evidence type="ECO:0000259" key="5">
    <source>
        <dbReference type="PROSITE" id="PS51350"/>
    </source>
</evidence>
<accession>A0ABV7TPU6</accession>
<dbReference type="CDD" id="cd00367">
    <property type="entry name" value="PTS-HPr_like"/>
    <property type="match status" value="1"/>
</dbReference>
<dbReference type="Pfam" id="PF00381">
    <property type="entry name" value="PTS-HPr"/>
    <property type="match status" value="1"/>
</dbReference>
<comment type="caution">
    <text evidence="6">The sequence shown here is derived from an EMBL/GenBank/DDBJ whole genome shotgun (WGS) entry which is preliminary data.</text>
</comment>
<dbReference type="PANTHER" id="PTHR33705:SF2">
    <property type="entry name" value="PHOSPHOCARRIER PROTEIN NPR"/>
    <property type="match status" value="1"/>
</dbReference>
<name>A0ABV7TPU6_9NEIS</name>
<dbReference type="InterPro" id="IPR035895">
    <property type="entry name" value="HPr-like_sf"/>
</dbReference>
<reference evidence="7" key="1">
    <citation type="journal article" date="2019" name="Int. J. Syst. Evol. Microbiol.">
        <title>The Global Catalogue of Microorganisms (GCM) 10K type strain sequencing project: providing services to taxonomists for standard genome sequencing and annotation.</title>
        <authorList>
            <consortium name="The Broad Institute Genomics Platform"/>
            <consortium name="The Broad Institute Genome Sequencing Center for Infectious Disease"/>
            <person name="Wu L."/>
            <person name="Ma J."/>
        </authorList>
    </citation>
    <scope>NUCLEOTIDE SEQUENCE [LARGE SCALE GENOMIC DNA]</scope>
    <source>
        <strain evidence="7">KCTC 42195</strain>
    </source>
</reference>
<dbReference type="InterPro" id="IPR001020">
    <property type="entry name" value="PTS_HPr_His_P_site"/>
</dbReference>
<dbReference type="PROSITE" id="PS51350">
    <property type="entry name" value="PTS_HPR_DOM"/>
    <property type="match status" value="1"/>
</dbReference>